<reference evidence="5 6" key="1">
    <citation type="submission" date="2018-09" db="EMBL/GenBank/DDBJ databases">
        <title>Paenibacillus aracenensis nov. sp. isolated from a cave in southern Spain.</title>
        <authorList>
            <person name="Jurado V."/>
            <person name="Gutierrez-Patricio S."/>
            <person name="Gonzalez-Pimentel J.L."/>
            <person name="Miller A.Z."/>
            <person name="Laiz L."/>
            <person name="Saiz-Jimenez C."/>
        </authorList>
    </citation>
    <scope>NUCLEOTIDE SEQUENCE [LARGE SCALE GENOMIC DNA]</scope>
    <source>
        <strain evidence="5 6">DSM 22867</strain>
    </source>
</reference>
<dbReference type="InterPro" id="IPR037923">
    <property type="entry name" value="HTH-like"/>
</dbReference>
<dbReference type="PROSITE" id="PS01124">
    <property type="entry name" value="HTH_ARAC_FAMILY_2"/>
    <property type="match status" value="1"/>
</dbReference>
<evidence type="ECO:0000256" key="3">
    <source>
        <dbReference type="ARBA" id="ARBA00023163"/>
    </source>
</evidence>
<dbReference type="PANTHER" id="PTHR43280">
    <property type="entry name" value="ARAC-FAMILY TRANSCRIPTIONAL REGULATOR"/>
    <property type="match status" value="1"/>
</dbReference>
<protein>
    <submittedName>
        <fullName evidence="5">Helix-turn-helix domain-containing protein</fullName>
    </submittedName>
</protein>
<dbReference type="PANTHER" id="PTHR43280:SF2">
    <property type="entry name" value="HTH-TYPE TRANSCRIPTIONAL REGULATOR EXSA"/>
    <property type="match status" value="1"/>
</dbReference>
<dbReference type="EMBL" id="QXQA01000007">
    <property type="protein sequence ID" value="RIX52344.1"/>
    <property type="molecule type" value="Genomic_DNA"/>
</dbReference>
<feature type="domain" description="HTH araC/xylS-type" evidence="4">
    <location>
        <begin position="167"/>
        <end position="265"/>
    </location>
</feature>
<dbReference type="Gene3D" id="1.10.10.60">
    <property type="entry name" value="Homeodomain-like"/>
    <property type="match status" value="2"/>
</dbReference>
<dbReference type="GO" id="GO:0003700">
    <property type="term" value="F:DNA-binding transcription factor activity"/>
    <property type="evidence" value="ECO:0007669"/>
    <property type="project" value="InterPro"/>
</dbReference>
<evidence type="ECO:0000256" key="1">
    <source>
        <dbReference type="ARBA" id="ARBA00023015"/>
    </source>
</evidence>
<dbReference type="Pfam" id="PF02311">
    <property type="entry name" value="AraC_binding"/>
    <property type="match status" value="1"/>
</dbReference>
<dbReference type="Proteomes" id="UP000266482">
    <property type="component" value="Unassembled WGS sequence"/>
</dbReference>
<gene>
    <name evidence="5" type="ORF">D3P08_12730</name>
</gene>
<dbReference type="Pfam" id="PF12833">
    <property type="entry name" value="HTH_18"/>
    <property type="match status" value="1"/>
</dbReference>
<keyword evidence="1" id="KW-0805">Transcription regulation</keyword>
<dbReference type="GO" id="GO:0043565">
    <property type="term" value="F:sequence-specific DNA binding"/>
    <property type="evidence" value="ECO:0007669"/>
    <property type="project" value="InterPro"/>
</dbReference>
<organism evidence="5 6">
    <name type="scientific">Paenibacillus nanensis</name>
    <dbReference type="NCBI Taxonomy" id="393251"/>
    <lineage>
        <taxon>Bacteria</taxon>
        <taxon>Bacillati</taxon>
        <taxon>Bacillota</taxon>
        <taxon>Bacilli</taxon>
        <taxon>Bacillales</taxon>
        <taxon>Paenibacillaceae</taxon>
        <taxon>Paenibacillus</taxon>
    </lineage>
</organism>
<evidence type="ECO:0000313" key="6">
    <source>
        <dbReference type="Proteomes" id="UP000266482"/>
    </source>
</evidence>
<dbReference type="SUPFAM" id="SSF46689">
    <property type="entry name" value="Homeodomain-like"/>
    <property type="match status" value="2"/>
</dbReference>
<comment type="caution">
    <text evidence="5">The sequence shown here is derived from an EMBL/GenBank/DDBJ whole genome shotgun (WGS) entry which is preliminary data.</text>
</comment>
<evidence type="ECO:0000259" key="4">
    <source>
        <dbReference type="PROSITE" id="PS01124"/>
    </source>
</evidence>
<dbReference type="InterPro" id="IPR003313">
    <property type="entry name" value="AraC-bd"/>
</dbReference>
<evidence type="ECO:0000313" key="5">
    <source>
        <dbReference type="EMBL" id="RIX52344.1"/>
    </source>
</evidence>
<keyword evidence="3" id="KW-0804">Transcription</keyword>
<keyword evidence="2" id="KW-0238">DNA-binding</keyword>
<dbReference type="OrthoDB" id="9803764at2"/>
<dbReference type="Gene3D" id="2.60.120.280">
    <property type="entry name" value="Regulatory protein AraC"/>
    <property type="match status" value="1"/>
</dbReference>
<dbReference type="SMART" id="SM00342">
    <property type="entry name" value="HTH_ARAC"/>
    <property type="match status" value="1"/>
</dbReference>
<accession>A0A3A1UVN8</accession>
<proteinExistence type="predicted"/>
<evidence type="ECO:0000256" key="2">
    <source>
        <dbReference type="ARBA" id="ARBA00023125"/>
    </source>
</evidence>
<dbReference type="InterPro" id="IPR009057">
    <property type="entry name" value="Homeodomain-like_sf"/>
</dbReference>
<dbReference type="InterPro" id="IPR018060">
    <property type="entry name" value="HTH_AraC"/>
</dbReference>
<dbReference type="RefSeq" id="WP_119600070.1">
    <property type="nucleotide sequence ID" value="NZ_QXQA01000007.1"/>
</dbReference>
<dbReference type="SUPFAM" id="SSF51215">
    <property type="entry name" value="Regulatory protein AraC"/>
    <property type="match status" value="1"/>
</dbReference>
<name>A0A3A1UVN8_9BACL</name>
<keyword evidence="6" id="KW-1185">Reference proteome</keyword>
<dbReference type="AlphaFoldDB" id="A0A3A1UVN8"/>
<sequence>MNRDQIAAGDGLTHRGFVIAGHFNEPDTYSCVRAEGMKDWLITYTLGGEGYFEVPGQRLVCKENDITLLRPGTPHQYGTVKGGHWHFVWAHFDDKHLHTRVLPDKPLYNLTLQNESAKKRIYRAFMKILSDSREQYDYWNDLCLNSLNEILILLARRRERRLDSRIEEVLHRLSRDMHKPIKIEELAGSVHLSASRLSHLFKACTGQSIIDALNQMRIRQAALLLEHTDRSAAEISYDVGFQSYNHFINQFHKWLDMSPSDYRKTKRSAAL</sequence>